<dbReference type="InParanoid" id="A0A2P5FWW3"/>
<dbReference type="FunCoup" id="A0A2P5FWW3">
    <property type="interactions" value="911"/>
</dbReference>
<evidence type="ECO:0000256" key="2">
    <source>
        <dbReference type="ARBA" id="ARBA00012483"/>
    </source>
</evidence>
<protein>
    <recommendedName>
        <fullName evidence="2">RING-type E3 ubiquitin transferase</fullName>
        <ecNumber evidence="2">2.3.2.27</ecNumber>
    </recommendedName>
</protein>
<evidence type="ECO:0000256" key="6">
    <source>
        <dbReference type="ARBA" id="ARBA00022786"/>
    </source>
</evidence>
<dbReference type="EMBL" id="JXTC01000005">
    <property type="protein sequence ID" value="POO02280.1"/>
    <property type="molecule type" value="Genomic_DNA"/>
</dbReference>
<feature type="compositionally biased region" description="Pro residues" evidence="8">
    <location>
        <begin position="48"/>
        <end position="61"/>
    </location>
</feature>
<keyword evidence="6" id="KW-0833">Ubl conjugation pathway</keyword>
<evidence type="ECO:0000313" key="11">
    <source>
        <dbReference type="Proteomes" id="UP000237000"/>
    </source>
</evidence>
<dbReference type="PANTHER" id="PTHR22996:SF4">
    <property type="entry name" value="E3 UBIQUITIN-PROTEIN LIGASE LUL4-RELATED"/>
    <property type="match status" value="1"/>
</dbReference>
<dbReference type="Proteomes" id="UP000237000">
    <property type="component" value="Unassembled WGS sequence"/>
</dbReference>
<feature type="domain" description="MGRN1/RNF157-like N-terminal" evidence="9">
    <location>
        <begin position="112"/>
        <end position="276"/>
    </location>
</feature>
<dbReference type="InterPro" id="IPR045194">
    <property type="entry name" value="MGRN1/RNF157-like"/>
</dbReference>
<keyword evidence="4" id="KW-0479">Metal-binding</keyword>
<evidence type="ECO:0000256" key="3">
    <source>
        <dbReference type="ARBA" id="ARBA00022679"/>
    </source>
</evidence>
<dbReference type="AlphaFoldDB" id="A0A2P5FWW3"/>
<dbReference type="OrthoDB" id="1711136at2759"/>
<dbReference type="GO" id="GO:0016567">
    <property type="term" value="P:protein ubiquitination"/>
    <property type="evidence" value="ECO:0007669"/>
    <property type="project" value="TreeGrafter"/>
</dbReference>
<evidence type="ECO:0000256" key="8">
    <source>
        <dbReference type="SAM" id="MobiDB-lite"/>
    </source>
</evidence>
<comment type="caution">
    <text evidence="10">The sequence shown here is derived from an EMBL/GenBank/DDBJ whole genome shotgun (WGS) entry which is preliminary data.</text>
</comment>
<feature type="compositionally biased region" description="Pro residues" evidence="8">
    <location>
        <begin position="80"/>
        <end position="99"/>
    </location>
</feature>
<evidence type="ECO:0000256" key="1">
    <source>
        <dbReference type="ARBA" id="ARBA00000900"/>
    </source>
</evidence>
<gene>
    <name evidence="10" type="ORF">TorRG33x02_020640</name>
</gene>
<evidence type="ECO:0000256" key="5">
    <source>
        <dbReference type="ARBA" id="ARBA00022771"/>
    </source>
</evidence>
<evidence type="ECO:0000256" key="4">
    <source>
        <dbReference type="ARBA" id="ARBA00022723"/>
    </source>
</evidence>
<reference evidence="11" key="1">
    <citation type="submission" date="2016-06" db="EMBL/GenBank/DDBJ databases">
        <title>Parallel loss of symbiosis genes in relatives of nitrogen-fixing non-legume Parasponia.</title>
        <authorList>
            <person name="Van Velzen R."/>
            <person name="Holmer R."/>
            <person name="Bu F."/>
            <person name="Rutten L."/>
            <person name="Van Zeijl A."/>
            <person name="Liu W."/>
            <person name="Santuari L."/>
            <person name="Cao Q."/>
            <person name="Sharma T."/>
            <person name="Shen D."/>
            <person name="Roswanjaya Y."/>
            <person name="Wardhani T."/>
            <person name="Kalhor M.S."/>
            <person name="Jansen J."/>
            <person name="Van den Hoogen J."/>
            <person name="Gungor B."/>
            <person name="Hartog M."/>
            <person name="Hontelez J."/>
            <person name="Verver J."/>
            <person name="Yang W.-C."/>
            <person name="Schijlen E."/>
            <person name="Repin R."/>
            <person name="Schilthuizen M."/>
            <person name="Schranz E."/>
            <person name="Heidstra R."/>
            <person name="Miyata K."/>
            <person name="Fedorova E."/>
            <person name="Kohlen W."/>
            <person name="Bisseling T."/>
            <person name="Smit S."/>
            <person name="Geurts R."/>
        </authorList>
    </citation>
    <scope>NUCLEOTIDE SEQUENCE [LARGE SCALE GENOMIC DNA]</scope>
    <source>
        <strain evidence="11">cv. RG33-2</strain>
    </source>
</reference>
<dbReference type="InterPro" id="IPR058981">
    <property type="entry name" value="MGRN1/RNF157-like_N"/>
</dbReference>
<sequence length="425" mass="47126">MGISWSGRRRNNHLQNPPPVPPPPPPPPPPTVSNSVSASSTSSSNTAPPNPPPPVPLPRLPWPARSVHSTELDDGSPHWMRPPPTGRTPLQPRAPPPPYVEHRYAEKVMNNVNVHKGTLRVEVDEQNPDHHLVSFVFDALYDGSITILYLAKEEPYCKFVPQNPDAFMPVRIPFQKGCGQKFRQPSGTGIDLGFFELDDLSKASPGEDVFPLVICAEACAPPHSEDGAGHVNDPMHEDASSNMQITQAVLENGDTESFQVKVIRQLPWADGVRYELRDISRIASSSVEGLFNDNDSGKECVICMTEPKDTIVVPCLDMVSSFRILFKYIGCQESSFKELLQAGASAAASPDYRFTVEGSDQQSLKLIVFKHCMCSECAKELRLQSNKCPTCHQPIEELVVGIKMNNDDQWEFFLSYANFISWYSC</sequence>
<dbReference type="PANTHER" id="PTHR22996">
    <property type="entry name" value="MAHOGUNIN"/>
    <property type="match status" value="1"/>
</dbReference>
<evidence type="ECO:0000313" key="10">
    <source>
        <dbReference type="EMBL" id="POO02280.1"/>
    </source>
</evidence>
<organism evidence="10 11">
    <name type="scientific">Trema orientale</name>
    <name type="common">Charcoal tree</name>
    <name type="synonym">Celtis orientalis</name>
    <dbReference type="NCBI Taxonomy" id="63057"/>
    <lineage>
        <taxon>Eukaryota</taxon>
        <taxon>Viridiplantae</taxon>
        <taxon>Streptophyta</taxon>
        <taxon>Embryophyta</taxon>
        <taxon>Tracheophyta</taxon>
        <taxon>Spermatophyta</taxon>
        <taxon>Magnoliopsida</taxon>
        <taxon>eudicotyledons</taxon>
        <taxon>Gunneridae</taxon>
        <taxon>Pentapetalae</taxon>
        <taxon>rosids</taxon>
        <taxon>fabids</taxon>
        <taxon>Rosales</taxon>
        <taxon>Cannabaceae</taxon>
        <taxon>Trema</taxon>
    </lineage>
</organism>
<dbReference type="STRING" id="63057.A0A2P5FWW3"/>
<keyword evidence="5" id="KW-0863">Zinc-finger</keyword>
<feature type="region of interest" description="Disordered" evidence="8">
    <location>
        <begin position="1"/>
        <end position="99"/>
    </location>
</feature>
<comment type="catalytic activity">
    <reaction evidence="1">
        <text>S-ubiquitinyl-[E2 ubiquitin-conjugating enzyme]-L-cysteine + [acceptor protein]-L-lysine = [E2 ubiquitin-conjugating enzyme]-L-cysteine + N(6)-ubiquitinyl-[acceptor protein]-L-lysine.</text>
        <dbReference type="EC" id="2.3.2.27"/>
    </reaction>
</comment>
<keyword evidence="11" id="KW-1185">Reference proteome</keyword>
<accession>A0A2P5FWW3</accession>
<dbReference type="Gene3D" id="3.30.40.10">
    <property type="entry name" value="Zinc/RING finger domain, C3HC4 (zinc finger)"/>
    <property type="match status" value="1"/>
</dbReference>
<dbReference type="EC" id="2.3.2.27" evidence="2"/>
<feature type="compositionally biased region" description="Pro residues" evidence="8">
    <location>
        <begin position="16"/>
        <end position="31"/>
    </location>
</feature>
<dbReference type="GO" id="GO:0061630">
    <property type="term" value="F:ubiquitin protein ligase activity"/>
    <property type="evidence" value="ECO:0007669"/>
    <property type="project" value="UniProtKB-EC"/>
</dbReference>
<proteinExistence type="predicted"/>
<keyword evidence="3" id="KW-0808">Transferase</keyword>
<feature type="compositionally biased region" description="Low complexity" evidence="8">
    <location>
        <begin position="32"/>
        <end position="47"/>
    </location>
</feature>
<dbReference type="InterPro" id="IPR013083">
    <property type="entry name" value="Znf_RING/FYVE/PHD"/>
</dbReference>
<dbReference type="GO" id="GO:0008270">
    <property type="term" value="F:zinc ion binding"/>
    <property type="evidence" value="ECO:0007669"/>
    <property type="project" value="UniProtKB-KW"/>
</dbReference>
<dbReference type="Pfam" id="PF26192">
    <property type="entry name" value="RNF157-like_N"/>
    <property type="match status" value="1"/>
</dbReference>
<name>A0A2P5FWW3_TREOI</name>
<evidence type="ECO:0000256" key="7">
    <source>
        <dbReference type="ARBA" id="ARBA00022833"/>
    </source>
</evidence>
<evidence type="ECO:0000259" key="9">
    <source>
        <dbReference type="Pfam" id="PF26192"/>
    </source>
</evidence>
<keyword evidence="7" id="KW-0862">Zinc</keyword>